<evidence type="ECO:0000313" key="2">
    <source>
        <dbReference type="EMBL" id="KAK5618978.1"/>
    </source>
</evidence>
<dbReference type="AlphaFoldDB" id="A0AAV9SCZ1"/>
<reference evidence="2 3" key="1">
    <citation type="submission" date="2021-06" db="EMBL/GenBank/DDBJ databases">
        <authorList>
            <person name="Palmer J.M."/>
        </authorList>
    </citation>
    <scope>NUCLEOTIDE SEQUENCE [LARGE SCALE GENOMIC DNA]</scope>
    <source>
        <strain evidence="2 3">MEX-2019</strain>
        <tissue evidence="2">Muscle</tissue>
    </source>
</reference>
<sequence length="106" mass="10892">MPGIDEEACDAGGSGRGVTDTEDGPGREAAGAGEDAGQPRRRFTGGLAVFLRHLPEEVNGGGGCKGEPRAGMKGKDGHEKNPGEYSFVEEQVEEGKGLTRGLAGNH</sequence>
<organism evidence="2 3">
    <name type="scientific">Crenichthys baileyi</name>
    <name type="common">White River springfish</name>
    <dbReference type="NCBI Taxonomy" id="28760"/>
    <lineage>
        <taxon>Eukaryota</taxon>
        <taxon>Metazoa</taxon>
        <taxon>Chordata</taxon>
        <taxon>Craniata</taxon>
        <taxon>Vertebrata</taxon>
        <taxon>Euteleostomi</taxon>
        <taxon>Actinopterygii</taxon>
        <taxon>Neopterygii</taxon>
        <taxon>Teleostei</taxon>
        <taxon>Neoteleostei</taxon>
        <taxon>Acanthomorphata</taxon>
        <taxon>Ovalentaria</taxon>
        <taxon>Atherinomorphae</taxon>
        <taxon>Cyprinodontiformes</taxon>
        <taxon>Goodeidae</taxon>
        <taxon>Crenichthys</taxon>
    </lineage>
</organism>
<keyword evidence="3" id="KW-1185">Reference proteome</keyword>
<evidence type="ECO:0000256" key="1">
    <source>
        <dbReference type="SAM" id="MobiDB-lite"/>
    </source>
</evidence>
<gene>
    <name evidence="2" type="ORF">CRENBAI_006059</name>
</gene>
<name>A0AAV9SCZ1_9TELE</name>
<feature type="region of interest" description="Disordered" evidence="1">
    <location>
        <begin position="1"/>
        <end position="43"/>
    </location>
</feature>
<evidence type="ECO:0000313" key="3">
    <source>
        <dbReference type="Proteomes" id="UP001311232"/>
    </source>
</evidence>
<proteinExistence type="predicted"/>
<dbReference type="EMBL" id="JAHHUM010000592">
    <property type="protein sequence ID" value="KAK5618978.1"/>
    <property type="molecule type" value="Genomic_DNA"/>
</dbReference>
<feature type="region of interest" description="Disordered" evidence="1">
    <location>
        <begin position="56"/>
        <end position="106"/>
    </location>
</feature>
<feature type="compositionally biased region" description="Basic and acidic residues" evidence="1">
    <location>
        <begin position="66"/>
        <end position="82"/>
    </location>
</feature>
<feature type="compositionally biased region" description="Low complexity" evidence="1">
    <location>
        <begin position="27"/>
        <end position="36"/>
    </location>
</feature>
<accession>A0AAV9SCZ1</accession>
<comment type="caution">
    <text evidence="2">The sequence shown here is derived from an EMBL/GenBank/DDBJ whole genome shotgun (WGS) entry which is preliminary data.</text>
</comment>
<protein>
    <submittedName>
        <fullName evidence="2">Uncharacterized protein</fullName>
    </submittedName>
</protein>
<dbReference type="Proteomes" id="UP001311232">
    <property type="component" value="Unassembled WGS sequence"/>
</dbReference>